<proteinExistence type="predicted"/>
<keyword evidence="3" id="KW-1185">Reference proteome</keyword>
<gene>
    <name evidence="2" type="ORF">HYPSUDRAFT_207654</name>
</gene>
<accession>A0A0D2P5N5</accession>
<feature type="compositionally biased region" description="Polar residues" evidence="1">
    <location>
        <begin position="124"/>
        <end position="134"/>
    </location>
</feature>
<feature type="region of interest" description="Disordered" evidence="1">
    <location>
        <begin position="97"/>
        <end position="135"/>
    </location>
</feature>
<evidence type="ECO:0000313" key="3">
    <source>
        <dbReference type="Proteomes" id="UP000054270"/>
    </source>
</evidence>
<dbReference type="AlphaFoldDB" id="A0A0D2P5N5"/>
<feature type="region of interest" description="Disordered" evidence="1">
    <location>
        <begin position="147"/>
        <end position="174"/>
    </location>
</feature>
<dbReference type="EMBL" id="KN817637">
    <property type="protein sequence ID" value="KJA15725.1"/>
    <property type="molecule type" value="Genomic_DNA"/>
</dbReference>
<evidence type="ECO:0000313" key="2">
    <source>
        <dbReference type="EMBL" id="KJA15725.1"/>
    </source>
</evidence>
<reference evidence="3" key="1">
    <citation type="submission" date="2014-04" db="EMBL/GenBank/DDBJ databases">
        <title>Evolutionary Origins and Diversification of the Mycorrhizal Mutualists.</title>
        <authorList>
            <consortium name="DOE Joint Genome Institute"/>
            <consortium name="Mycorrhizal Genomics Consortium"/>
            <person name="Kohler A."/>
            <person name="Kuo A."/>
            <person name="Nagy L.G."/>
            <person name="Floudas D."/>
            <person name="Copeland A."/>
            <person name="Barry K.W."/>
            <person name="Cichocki N."/>
            <person name="Veneault-Fourrey C."/>
            <person name="LaButti K."/>
            <person name="Lindquist E.A."/>
            <person name="Lipzen A."/>
            <person name="Lundell T."/>
            <person name="Morin E."/>
            <person name="Murat C."/>
            <person name="Riley R."/>
            <person name="Ohm R."/>
            <person name="Sun H."/>
            <person name="Tunlid A."/>
            <person name="Henrissat B."/>
            <person name="Grigoriev I.V."/>
            <person name="Hibbett D.S."/>
            <person name="Martin F."/>
        </authorList>
    </citation>
    <scope>NUCLEOTIDE SEQUENCE [LARGE SCALE GENOMIC DNA]</scope>
    <source>
        <strain evidence="3">FD-334 SS-4</strain>
    </source>
</reference>
<organism evidence="2 3">
    <name type="scientific">Hypholoma sublateritium (strain FD-334 SS-4)</name>
    <dbReference type="NCBI Taxonomy" id="945553"/>
    <lineage>
        <taxon>Eukaryota</taxon>
        <taxon>Fungi</taxon>
        <taxon>Dikarya</taxon>
        <taxon>Basidiomycota</taxon>
        <taxon>Agaricomycotina</taxon>
        <taxon>Agaricomycetes</taxon>
        <taxon>Agaricomycetidae</taxon>
        <taxon>Agaricales</taxon>
        <taxon>Agaricineae</taxon>
        <taxon>Strophariaceae</taxon>
        <taxon>Hypholoma</taxon>
    </lineage>
</organism>
<feature type="compositionally biased region" description="Basic and acidic residues" evidence="1">
    <location>
        <begin position="466"/>
        <end position="479"/>
    </location>
</feature>
<evidence type="ECO:0000256" key="1">
    <source>
        <dbReference type="SAM" id="MobiDB-lite"/>
    </source>
</evidence>
<protein>
    <submittedName>
        <fullName evidence="2">Uncharacterized protein</fullName>
    </submittedName>
</protein>
<dbReference type="Proteomes" id="UP000054270">
    <property type="component" value="Unassembled WGS sequence"/>
</dbReference>
<sequence>MYVARQRAITDTAIQSTPNPKAKAKNPTIKFAPSSHRSAPFPFYPILILQLSHERRMALVPEPGARTGREPGLGLKKVRRPPRCPHDAFFVNHNDDVDQRKNTAGGGLFDAPTTPSIRHHLAPTSRTHPQSTAPLSKACRRALGASGLSAQRSALIDSSPSRPRRSPPPPPAMLARLHRRTQRRIPASARTRSGTASIPLRANCAAEPPLLPPTMYPAPSPTRALHALPPRRRRSPLAPFPLNEIPPAVPAPPPTALLVRYLDQIRDIAVIALSTQMISRRYTPLPVRARCFNISASAHGAAAALRMWHNQSKANPAVSFLSELLPESWLRGGFDFSAQRRVVDLRGYRGGVSSWTLLTEWVAAMPPTYAFSGTLPQLLKFSLGGAGPDCSELCISPRAHAPRRWMVRTMHSSPTAILLPRLPATLNATPTTMPPPCGHHRLPSLPEGLCQLDGSRLLDLGGRRPRAAEAPKADNEGRSRMTRFRVWQRIRRAGAVIPIDSAPHRMRSGGRAASARESL</sequence>
<name>A0A0D2P5N5_HYPSF</name>
<feature type="region of interest" description="Disordered" evidence="1">
    <location>
        <begin position="461"/>
        <end position="480"/>
    </location>
</feature>